<dbReference type="EMBL" id="OV725079">
    <property type="protein sequence ID" value="CAH1397104.1"/>
    <property type="molecule type" value="Genomic_DNA"/>
</dbReference>
<gene>
    <name evidence="2" type="ORF">NEZAVI_LOCUS7023</name>
</gene>
<dbReference type="OrthoDB" id="6602960at2759"/>
<dbReference type="InterPro" id="IPR031941">
    <property type="entry name" value="DUF4773"/>
</dbReference>
<organism evidence="2 3">
    <name type="scientific">Nezara viridula</name>
    <name type="common">Southern green stink bug</name>
    <name type="synonym">Cimex viridulus</name>
    <dbReference type="NCBI Taxonomy" id="85310"/>
    <lineage>
        <taxon>Eukaryota</taxon>
        <taxon>Metazoa</taxon>
        <taxon>Ecdysozoa</taxon>
        <taxon>Arthropoda</taxon>
        <taxon>Hexapoda</taxon>
        <taxon>Insecta</taxon>
        <taxon>Pterygota</taxon>
        <taxon>Neoptera</taxon>
        <taxon>Paraneoptera</taxon>
        <taxon>Hemiptera</taxon>
        <taxon>Heteroptera</taxon>
        <taxon>Panheteroptera</taxon>
        <taxon>Pentatomomorpha</taxon>
        <taxon>Pentatomoidea</taxon>
        <taxon>Pentatomidae</taxon>
        <taxon>Pentatominae</taxon>
        <taxon>Nezara</taxon>
    </lineage>
</organism>
<dbReference type="Pfam" id="PF15998">
    <property type="entry name" value="DUF4773"/>
    <property type="match status" value="1"/>
</dbReference>
<proteinExistence type="predicted"/>
<reference evidence="2" key="1">
    <citation type="submission" date="2022-01" db="EMBL/GenBank/DDBJ databases">
        <authorList>
            <person name="King R."/>
        </authorList>
    </citation>
    <scope>NUCLEOTIDE SEQUENCE</scope>
</reference>
<evidence type="ECO:0000259" key="1">
    <source>
        <dbReference type="Pfam" id="PF15998"/>
    </source>
</evidence>
<accession>A0A9P0MJT8</accession>
<protein>
    <recommendedName>
        <fullName evidence="1">DUF4773 domain-containing protein</fullName>
    </recommendedName>
</protein>
<name>A0A9P0MJT8_NEZVI</name>
<keyword evidence="3" id="KW-1185">Reference proteome</keyword>
<feature type="domain" description="DUF4773" evidence="1">
    <location>
        <begin position="335"/>
        <end position="440"/>
    </location>
</feature>
<dbReference type="Proteomes" id="UP001152798">
    <property type="component" value="Chromosome 3"/>
</dbReference>
<dbReference type="AlphaFoldDB" id="A0A9P0MJT8"/>
<evidence type="ECO:0000313" key="2">
    <source>
        <dbReference type="EMBL" id="CAH1397104.1"/>
    </source>
</evidence>
<evidence type="ECO:0000313" key="3">
    <source>
        <dbReference type="Proteomes" id="UP001152798"/>
    </source>
</evidence>
<sequence length="465" mass="54905">MLNPQRFFFIFYVEFRISFSKALSHTIVTVKNEQPSLMQIGSSQQDRVQVKKQMWPPKGLKRRKSPSIWQNRSEEEQWFWKVNQQTSVRQQQTLYQAKIKKQSLHHLRIPVEVQKSVHQLGPMELNASIKQQVPVLRHMSVLQQNIVLRQESVQDQQDALFEKPRLQLKAVHHHGRDGQHINSSKQIIASHPNSDVLGMSVKQKDVVQGKGLKFVMRPAWHHIQGERKKFSVWLLPQLPWQKKHTASIQRSEQEHELKGKQELAYTQRLGQQRRPLVWHINDLDTWNSQWREVRGQAEFPIEIMQQLRRVKRDDDLNQASPQNNSSFLRGLIPVCSSKNSTHQCCMNIIFKLQPCVYVRVIPNKVRIAVGMKINDIQLFERSMDFGSFCLPLTPPLIFLCINIYWLDFEWNRSFFCPKFNICVNLTISKMLQIDFKCLRYDCKNFSRNEDHKPDTSELFAIKLRK</sequence>